<dbReference type="EC" id="3.2.1.18" evidence="3"/>
<comment type="catalytic activity">
    <reaction evidence="1">
        <text>Hydrolysis of alpha-(2-&gt;3)-, alpha-(2-&gt;6)-, alpha-(2-&gt;8)- glycosidic linkages of terminal sialic acid residues in oligosaccharides, glycoproteins, glycolipids, colominic acid and synthetic substrates.</text>
        <dbReference type="EC" id="3.2.1.18"/>
    </reaction>
</comment>
<dbReference type="InterPro" id="IPR036278">
    <property type="entry name" value="Sialidase_sf"/>
</dbReference>
<comment type="caution">
    <text evidence="9">The sequence shown here is derived from an EMBL/GenBank/DDBJ whole genome shotgun (WGS) entry which is preliminary data.</text>
</comment>
<protein>
    <recommendedName>
        <fullName evidence="3">exo-alpha-sialidase</fullName>
        <ecNumber evidence="3">3.2.1.18</ecNumber>
    </recommendedName>
</protein>
<dbReference type="Gene3D" id="2.120.10.10">
    <property type="match status" value="1"/>
</dbReference>
<dbReference type="CDD" id="cd15482">
    <property type="entry name" value="Sialidase_non-viral"/>
    <property type="match status" value="1"/>
</dbReference>
<dbReference type="RefSeq" id="WP_118445395.1">
    <property type="nucleotide sequence ID" value="NZ_JBCPGC010000090.1"/>
</dbReference>
<name>A0A415S184_MEDGN</name>
<sequence length="950" mass="104824">MRKKRISKILLAVIVATTVVFAGAPALAMAEDNTAIERADTAEESTNELSSDEVGNAEVPALPSKDENEAVILEAAPAMNETGKQEADTSIGVASVEPENGAVAETRMAEDTEVDDSTTHEVGDVLELDEGKFYKIYDAYDENGTKLDAISENSRVVFNNGGQRVGWLKYGNKFETTADTSYLWRASTFDQDQKTYVLTNQQALAANSIVADQVGNRLNGSNAEDFVVARKGNLSKGSPLRFIVMAVEDGDTYVKIEQAAYTDDDAGAISAGRFMSTEDVPITNNTDVTKERNYVTWIDDVSAEDRTKGWWVIEEVNTMPGSVEGSQLLLSTSAQKYHYRIPAITTTNKGDLILFSDYRYDSNSDIGINWDGWNGEDATGYKKIGHRIDQVMMRSSNNGENWSEPQNLTEEYSYEGVPNVKLANGYGDPAIVADRESDKVLVLSVGGSYGFHQEYPGVVSMLSHDGGMTFEEPVPLAGKTIGTSAISDVPTDLGLYELDNGGSEIYSMFVTSGRIMQSRYIKVGSSYRIYFAAPAKIRGEKEFKNFVFYSDDFGETWNVLPGIAIHGGDEAKVEELPNGDVVITTRMNGGRKVNIFNYDQEDHTYSTGSWGQQSLFKIEGSNAGVDGDLYILYAKNNETGDYGYLALQTLCQGQDRQDVRVYYKWLDETANTPEGFAKGFTSDHSFVLSKYYSAYSVMTLLGNGQIGFAWEEGNMWYNIVYKAIPLETITKNQFSLAFSSGIGSVNRPYVINTVEELHAYSSVYDNEGVHFELDGTAKTLEEAKQHVKEAEDAHTVAKEKLQEFNLDGRITAEEKGQIDDLNEKIILAKTLAEKALGAIGEEIEDKEDLVTRLEAVNEVNAEIYDHDSDKKDPILEPETRDQNAGGKDRTLQTESETDEGSKQQKIDAFQKRANSESPKTGDTTGILVVIGVLVFSLVIMIVVFIKKKRL</sequence>
<dbReference type="PANTHER" id="PTHR10628">
    <property type="entry name" value="SIALIDASE"/>
    <property type="match status" value="1"/>
</dbReference>
<keyword evidence="6" id="KW-1133">Transmembrane helix</keyword>
<feature type="coiled-coil region" evidence="4">
    <location>
        <begin position="773"/>
        <end position="807"/>
    </location>
</feature>
<dbReference type="InterPro" id="IPR026856">
    <property type="entry name" value="Sialidase_fam"/>
</dbReference>
<dbReference type="EMBL" id="QRQE01000079">
    <property type="protein sequence ID" value="RHM68746.1"/>
    <property type="molecule type" value="Genomic_DNA"/>
</dbReference>
<evidence type="ECO:0000256" key="2">
    <source>
        <dbReference type="ARBA" id="ARBA00009348"/>
    </source>
</evidence>
<comment type="similarity">
    <text evidence="2">Belongs to the glycosyl hydrolase 33 family.</text>
</comment>
<dbReference type="GO" id="GO:0009313">
    <property type="term" value="P:oligosaccharide catabolic process"/>
    <property type="evidence" value="ECO:0007669"/>
    <property type="project" value="TreeGrafter"/>
</dbReference>
<dbReference type="GO" id="GO:0004308">
    <property type="term" value="F:exo-alpha-sialidase activity"/>
    <property type="evidence" value="ECO:0007669"/>
    <property type="project" value="UniProtKB-EC"/>
</dbReference>
<evidence type="ECO:0000256" key="7">
    <source>
        <dbReference type="SAM" id="SignalP"/>
    </source>
</evidence>
<keyword evidence="6" id="KW-0812">Transmembrane</keyword>
<feature type="compositionally biased region" description="Basic and acidic residues" evidence="5">
    <location>
        <begin position="866"/>
        <end position="891"/>
    </location>
</feature>
<dbReference type="InterPro" id="IPR054725">
    <property type="entry name" value="Epr_GA-like"/>
</dbReference>
<feature type="region of interest" description="Disordered" evidence="5">
    <location>
        <begin position="40"/>
        <end position="59"/>
    </location>
</feature>
<evidence type="ECO:0000256" key="1">
    <source>
        <dbReference type="ARBA" id="ARBA00000427"/>
    </source>
</evidence>
<evidence type="ECO:0000259" key="8">
    <source>
        <dbReference type="Pfam" id="PF22775"/>
    </source>
</evidence>
<feature type="domain" description="Minor extracellular protease Epr GA-like" evidence="8">
    <location>
        <begin position="779"/>
        <end position="869"/>
    </location>
</feature>
<dbReference type="GO" id="GO:0016020">
    <property type="term" value="C:membrane"/>
    <property type="evidence" value="ECO:0007669"/>
    <property type="project" value="TreeGrafter"/>
</dbReference>
<proteinExistence type="inferred from homology"/>
<dbReference type="NCBIfam" id="TIGR01167">
    <property type="entry name" value="LPXTG_anchor"/>
    <property type="match status" value="1"/>
</dbReference>
<accession>A0A415S184</accession>
<evidence type="ECO:0000256" key="3">
    <source>
        <dbReference type="ARBA" id="ARBA00012733"/>
    </source>
</evidence>
<gene>
    <name evidence="9" type="ORF">DWZ50_18680</name>
</gene>
<evidence type="ECO:0000313" key="9">
    <source>
        <dbReference type="EMBL" id="RHM68746.1"/>
    </source>
</evidence>
<keyword evidence="4" id="KW-0175">Coiled coil</keyword>
<dbReference type="Proteomes" id="UP000285610">
    <property type="component" value="Unassembled WGS sequence"/>
</dbReference>
<dbReference type="GO" id="GO:0005737">
    <property type="term" value="C:cytoplasm"/>
    <property type="evidence" value="ECO:0007669"/>
    <property type="project" value="TreeGrafter"/>
</dbReference>
<dbReference type="GO" id="GO:0006689">
    <property type="term" value="P:ganglioside catabolic process"/>
    <property type="evidence" value="ECO:0007669"/>
    <property type="project" value="TreeGrafter"/>
</dbReference>
<evidence type="ECO:0000256" key="6">
    <source>
        <dbReference type="SAM" id="Phobius"/>
    </source>
</evidence>
<reference evidence="9 10" key="1">
    <citation type="submission" date="2018-08" db="EMBL/GenBank/DDBJ databases">
        <title>A genome reference for cultivated species of the human gut microbiota.</title>
        <authorList>
            <person name="Zou Y."/>
            <person name="Xue W."/>
            <person name="Luo G."/>
        </authorList>
    </citation>
    <scope>NUCLEOTIDE SEQUENCE [LARGE SCALE GENOMIC DNA]</scope>
    <source>
        <strain evidence="9 10">AF33-12</strain>
    </source>
</reference>
<feature type="signal peptide" evidence="7">
    <location>
        <begin position="1"/>
        <end position="22"/>
    </location>
</feature>
<keyword evidence="7" id="KW-0732">Signal</keyword>
<feature type="transmembrane region" description="Helical" evidence="6">
    <location>
        <begin position="925"/>
        <end position="945"/>
    </location>
</feature>
<evidence type="ECO:0000256" key="4">
    <source>
        <dbReference type="SAM" id="Coils"/>
    </source>
</evidence>
<feature type="region of interest" description="Disordered" evidence="5">
    <location>
        <begin position="866"/>
        <end position="905"/>
    </location>
</feature>
<evidence type="ECO:0000313" key="10">
    <source>
        <dbReference type="Proteomes" id="UP000285610"/>
    </source>
</evidence>
<feature type="chain" id="PRO_5038640306" description="exo-alpha-sialidase" evidence="7">
    <location>
        <begin position="23"/>
        <end position="950"/>
    </location>
</feature>
<evidence type="ECO:0000256" key="5">
    <source>
        <dbReference type="SAM" id="MobiDB-lite"/>
    </source>
</evidence>
<dbReference type="AlphaFoldDB" id="A0A415S184"/>
<dbReference type="SUPFAM" id="SSF50939">
    <property type="entry name" value="Sialidases"/>
    <property type="match status" value="1"/>
</dbReference>
<dbReference type="Pfam" id="PF22775">
    <property type="entry name" value="GA_3"/>
    <property type="match status" value="1"/>
</dbReference>
<dbReference type="PANTHER" id="PTHR10628:SF30">
    <property type="entry name" value="EXO-ALPHA-SIALIDASE"/>
    <property type="match status" value="1"/>
</dbReference>
<keyword evidence="6" id="KW-0472">Membrane</keyword>
<organism evidence="9 10">
    <name type="scientific">Mediterraneibacter gnavus</name>
    <name type="common">Ruminococcus gnavus</name>
    <dbReference type="NCBI Taxonomy" id="33038"/>
    <lineage>
        <taxon>Bacteria</taxon>
        <taxon>Bacillati</taxon>
        <taxon>Bacillota</taxon>
        <taxon>Clostridia</taxon>
        <taxon>Lachnospirales</taxon>
        <taxon>Lachnospiraceae</taxon>
        <taxon>Mediterraneibacter</taxon>
    </lineage>
</organism>